<evidence type="ECO:0000259" key="5">
    <source>
        <dbReference type="PROSITE" id="PS50977"/>
    </source>
</evidence>
<dbReference type="AlphaFoldDB" id="A0A6H9Z4P8"/>
<keyword evidence="7" id="KW-1185">Reference proteome</keyword>
<evidence type="ECO:0000256" key="1">
    <source>
        <dbReference type="ARBA" id="ARBA00023015"/>
    </source>
</evidence>
<dbReference type="PANTHER" id="PTHR30055">
    <property type="entry name" value="HTH-TYPE TRANSCRIPTIONAL REGULATOR RUTR"/>
    <property type="match status" value="1"/>
</dbReference>
<evidence type="ECO:0000256" key="4">
    <source>
        <dbReference type="PROSITE-ProRule" id="PRU00335"/>
    </source>
</evidence>
<evidence type="ECO:0000313" key="6">
    <source>
        <dbReference type="EMBL" id="KAB2352238.1"/>
    </source>
</evidence>
<comment type="caution">
    <text evidence="6">The sequence shown here is derived from an EMBL/GenBank/DDBJ whole genome shotgun (WGS) entry which is preliminary data.</text>
</comment>
<dbReference type="PANTHER" id="PTHR30055:SF234">
    <property type="entry name" value="HTH-TYPE TRANSCRIPTIONAL REGULATOR BETI"/>
    <property type="match status" value="1"/>
</dbReference>
<evidence type="ECO:0000256" key="3">
    <source>
        <dbReference type="ARBA" id="ARBA00023163"/>
    </source>
</evidence>
<dbReference type="Pfam" id="PF00440">
    <property type="entry name" value="TetR_N"/>
    <property type="match status" value="1"/>
</dbReference>
<dbReference type="InterPro" id="IPR001647">
    <property type="entry name" value="HTH_TetR"/>
</dbReference>
<gene>
    <name evidence="6" type="ORF">F8566_00560</name>
</gene>
<accession>A0A6H9Z4P8</accession>
<protein>
    <submittedName>
        <fullName evidence="6">Helix-turn-helix transcriptional regulator</fullName>
    </submittedName>
</protein>
<keyword evidence="3" id="KW-0804">Transcription</keyword>
<dbReference type="Gene3D" id="1.10.357.10">
    <property type="entry name" value="Tetracycline Repressor, domain 2"/>
    <property type="match status" value="1"/>
</dbReference>
<organism evidence="6 7">
    <name type="scientific">Actinomadura rudentiformis</name>
    <dbReference type="NCBI Taxonomy" id="359158"/>
    <lineage>
        <taxon>Bacteria</taxon>
        <taxon>Bacillati</taxon>
        <taxon>Actinomycetota</taxon>
        <taxon>Actinomycetes</taxon>
        <taxon>Streptosporangiales</taxon>
        <taxon>Thermomonosporaceae</taxon>
        <taxon>Actinomadura</taxon>
    </lineage>
</organism>
<sequence length="147" mass="16020">MPPPRSAHRPRKTPRQQRAWRTRARILAAAARVFAEHGYASGTTDRIAAQAGLSIGSLYQYFPNKDAILVTLAQAHLDDTIQAARTHLTRPQPLERWLPAVTGALVSPGRTMPGAYDAAHRRLRCAQIGCAWCVAGHRRGAGQRPGG</sequence>
<dbReference type="GO" id="GO:0003700">
    <property type="term" value="F:DNA-binding transcription factor activity"/>
    <property type="evidence" value="ECO:0007669"/>
    <property type="project" value="TreeGrafter"/>
</dbReference>
<dbReference type="Proteomes" id="UP000468735">
    <property type="component" value="Unassembled WGS sequence"/>
</dbReference>
<keyword evidence="2 4" id="KW-0238">DNA-binding</keyword>
<dbReference type="EMBL" id="WBMT01000001">
    <property type="protein sequence ID" value="KAB2352238.1"/>
    <property type="molecule type" value="Genomic_DNA"/>
</dbReference>
<proteinExistence type="predicted"/>
<dbReference type="InterPro" id="IPR023772">
    <property type="entry name" value="DNA-bd_HTH_TetR-type_CS"/>
</dbReference>
<dbReference type="InterPro" id="IPR009057">
    <property type="entry name" value="Homeodomain-like_sf"/>
</dbReference>
<dbReference type="PROSITE" id="PS01081">
    <property type="entry name" value="HTH_TETR_1"/>
    <property type="match status" value="1"/>
</dbReference>
<dbReference type="OrthoDB" id="5242390at2"/>
<dbReference type="PROSITE" id="PS50977">
    <property type="entry name" value="HTH_TETR_2"/>
    <property type="match status" value="1"/>
</dbReference>
<dbReference type="RefSeq" id="WP_151556858.1">
    <property type="nucleotide sequence ID" value="NZ_WBMT01000001.1"/>
</dbReference>
<keyword evidence="1" id="KW-0805">Transcription regulation</keyword>
<feature type="DNA-binding region" description="H-T-H motif" evidence="4">
    <location>
        <begin position="43"/>
        <end position="62"/>
    </location>
</feature>
<evidence type="ECO:0000256" key="2">
    <source>
        <dbReference type="ARBA" id="ARBA00023125"/>
    </source>
</evidence>
<feature type="domain" description="HTH tetR-type" evidence="5">
    <location>
        <begin position="20"/>
        <end position="80"/>
    </location>
</feature>
<reference evidence="6 7" key="1">
    <citation type="submission" date="2019-09" db="EMBL/GenBank/DDBJ databases">
        <title>Actinomadura physcomitrii sp. nov., a novel actinomycete isolated from moss [Physcomitrium sphaericum (Ludw) Fuernr].</title>
        <authorList>
            <person name="Zhuang X."/>
            <person name="Liu C."/>
        </authorList>
    </citation>
    <scope>NUCLEOTIDE SEQUENCE [LARGE SCALE GENOMIC DNA]</scope>
    <source>
        <strain evidence="6 7">HMC1</strain>
    </source>
</reference>
<dbReference type="SUPFAM" id="SSF46689">
    <property type="entry name" value="Homeodomain-like"/>
    <property type="match status" value="1"/>
</dbReference>
<dbReference type="PRINTS" id="PR00455">
    <property type="entry name" value="HTHTETR"/>
</dbReference>
<dbReference type="InterPro" id="IPR050109">
    <property type="entry name" value="HTH-type_TetR-like_transc_reg"/>
</dbReference>
<evidence type="ECO:0000313" key="7">
    <source>
        <dbReference type="Proteomes" id="UP000468735"/>
    </source>
</evidence>
<name>A0A6H9Z4P8_9ACTN</name>
<dbReference type="GO" id="GO:0000976">
    <property type="term" value="F:transcription cis-regulatory region binding"/>
    <property type="evidence" value="ECO:0007669"/>
    <property type="project" value="TreeGrafter"/>
</dbReference>